<dbReference type="EMBL" id="CM055092">
    <property type="protein sequence ID" value="KAJ7567816.1"/>
    <property type="molecule type" value="Genomic_DNA"/>
</dbReference>
<evidence type="ECO:0000313" key="2">
    <source>
        <dbReference type="Proteomes" id="UP001162992"/>
    </source>
</evidence>
<organism evidence="1 2">
    <name type="scientific">Diphasiastrum complanatum</name>
    <name type="common">Issler's clubmoss</name>
    <name type="synonym">Lycopodium complanatum</name>
    <dbReference type="NCBI Taxonomy" id="34168"/>
    <lineage>
        <taxon>Eukaryota</taxon>
        <taxon>Viridiplantae</taxon>
        <taxon>Streptophyta</taxon>
        <taxon>Embryophyta</taxon>
        <taxon>Tracheophyta</taxon>
        <taxon>Lycopodiopsida</taxon>
        <taxon>Lycopodiales</taxon>
        <taxon>Lycopodiaceae</taxon>
        <taxon>Lycopodioideae</taxon>
        <taxon>Diphasiastrum</taxon>
    </lineage>
</organism>
<reference evidence="2" key="1">
    <citation type="journal article" date="2024" name="Proc. Natl. Acad. Sci. U.S.A.">
        <title>Extraordinary preservation of gene collinearity over three hundred million years revealed in homosporous lycophytes.</title>
        <authorList>
            <person name="Li C."/>
            <person name="Wickell D."/>
            <person name="Kuo L.Y."/>
            <person name="Chen X."/>
            <person name="Nie B."/>
            <person name="Liao X."/>
            <person name="Peng D."/>
            <person name="Ji J."/>
            <person name="Jenkins J."/>
            <person name="Williams M."/>
            <person name="Shu S."/>
            <person name="Plott C."/>
            <person name="Barry K."/>
            <person name="Rajasekar S."/>
            <person name="Grimwood J."/>
            <person name="Han X."/>
            <person name="Sun S."/>
            <person name="Hou Z."/>
            <person name="He W."/>
            <person name="Dai G."/>
            <person name="Sun C."/>
            <person name="Schmutz J."/>
            <person name="Leebens-Mack J.H."/>
            <person name="Li F.W."/>
            <person name="Wang L."/>
        </authorList>
    </citation>
    <scope>NUCLEOTIDE SEQUENCE [LARGE SCALE GENOMIC DNA]</scope>
    <source>
        <strain evidence="2">cv. PW_Plant_1</strain>
    </source>
</reference>
<comment type="caution">
    <text evidence="1">The sequence shown here is derived from an EMBL/GenBank/DDBJ whole genome shotgun (WGS) entry which is preliminary data.</text>
</comment>
<protein>
    <submittedName>
        <fullName evidence="1">Uncharacterized protein</fullName>
    </submittedName>
</protein>
<evidence type="ECO:0000313" key="1">
    <source>
        <dbReference type="EMBL" id="KAJ7567816.1"/>
    </source>
</evidence>
<keyword evidence="2" id="KW-1185">Reference proteome</keyword>
<sequence length="145" mass="16317">MTERRRVHSGLFQSKDNEVICPKPQRLPQFVPSPELIKPSLRLCNTITHTDVEAGFEILDIFFSKSASLCCSPPYFCGSPPSRSDNPLIHDVQFDHGRVSPESPFFLQHYSLCEPAHRFSPLVRVEGFITSGPESRCSVSAHRGF</sequence>
<accession>A0ACC2EN03</accession>
<name>A0ACC2EN03_DIPCM</name>
<dbReference type="Proteomes" id="UP001162992">
    <property type="component" value="Chromosome 1"/>
</dbReference>
<gene>
    <name evidence="1" type="ORF">O6H91_01G008600</name>
</gene>
<proteinExistence type="predicted"/>